<keyword evidence="6" id="KW-0472">Membrane</keyword>
<dbReference type="InterPro" id="IPR008969">
    <property type="entry name" value="CarboxyPept-like_regulatory"/>
</dbReference>
<dbReference type="Pfam" id="PF13620">
    <property type="entry name" value="CarboxypepD_reg"/>
    <property type="match status" value="1"/>
</dbReference>
<dbReference type="InterPro" id="IPR039426">
    <property type="entry name" value="TonB-dep_rcpt-like"/>
</dbReference>
<reference evidence="10" key="2">
    <citation type="submission" date="2020-09" db="EMBL/GenBank/DDBJ databases">
        <authorList>
            <person name="Sun Q."/>
            <person name="Zhou Y."/>
        </authorList>
    </citation>
    <scope>NUCLEOTIDE SEQUENCE</scope>
    <source>
        <strain evidence="10">CGMCC 1.12997</strain>
    </source>
</reference>
<evidence type="ECO:0000256" key="8">
    <source>
        <dbReference type="SAM" id="SignalP"/>
    </source>
</evidence>
<dbReference type="EMBL" id="BMGT01000002">
    <property type="protein sequence ID" value="GGG71530.1"/>
    <property type="molecule type" value="Genomic_DNA"/>
</dbReference>
<dbReference type="Pfam" id="PF25183">
    <property type="entry name" value="OMP_b-brl_4"/>
    <property type="match status" value="1"/>
</dbReference>
<dbReference type="AlphaFoldDB" id="A0A917M2W2"/>
<protein>
    <submittedName>
        <fullName evidence="10">Oar protein</fullName>
    </submittedName>
</protein>
<evidence type="ECO:0000256" key="2">
    <source>
        <dbReference type="ARBA" id="ARBA00022448"/>
    </source>
</evidence>
<feature type="signal peptide" evidence="8">
    <location>
        <begin position="1"/>
        <end position="17"/>
    </location>
</feature>
<sequence length="1153" mass="125004">MLALSVFLLSFSNIAMAQLTTATMVGSVTDSTGAVIPHATITVTQTDTNFTRTVTAKDDGSFRDEFLPVGPYKISVSAPGFKTLQRTGVVLSVMQEADLTFQLQNGETTETVNVSSGAPLINLSNATIGRTISNVEIENLPLVGRDTYQLLSLTPGVQSNSTQNSLGFKEQHVYINGSTDDFTGQVSYYLDGGLNMTGLRNSGNAVPTPDAISQFHVETNNFSATLGRYAAAVVSLVTKDGTNQFHGSAFEFYRTKNFTAVSHNQITKQPYARNEYGATFGGPIRKNKDFFFGSFGGLRATTSSAFSGNVPDAAQLSGNFSENLPSATEQANCATSPSSSASKAFHFLVCNPATNTPYPGNIITTPLDPTAVKIVQYLNSQGIKPGVGAGQFGDNQYTYREYDPTPEMYNQYLIKTDHQVTPNHRLTLSYFLYDYSIRSNPGGLTPSHWSFSNYATKQQNANISDTWTVNERTVNQAWLSYTRQAGGRIPVPSNSTFADFGSDFGISGSPSRGQVSIPTWFTLSQAITGPKAGTNLYAFRDLISTSRGKHTLSLGAETSLEKDFQLTSLDNYGVFSYATTKSVRTTNSLSDYLLGLPNTFEQDTGEYAEANYWNFALFAQDDWRILPNLTVNLGLRYDWQQAPTDTQNRQTNFIPGVQSHAFKTVNIAGKTGPQLAPIGMLFPGDPGVPTTGAFTPSSHISPRIGLSYDPYGNGKTVFHAAGGLFYGGISGNLWELPSNFAPYAVRPTFSKVVSMAHPYSNDPTEFPGGVNPFPTLTFTPHTSTASFLALNQVSSFDSHFEWPVTYQINAGIQQELGNGLALSINYVASLNRKLPIYHDLNPPQFNITASGTSGPSCTDKTKACAYANTSSTVNNRRPLNSEFGLSAATPTYSNVYNLQSSQNSNYNGLQVSLEKRLSHNFSARGHYIWSKTLASNALDGSNLAATFVDPNYPQLEAHQRSDQDRRNMVTASFVWTPDYFTSYNRYVRTALNGWTVTGIITMNSGQPFTVTTGTDVNGDGQTNDRPSVLPGRTPHTLGGKRSRLVEEGQWFDTSVYCIPGTAGCPGVGPLGLLGNTRPAQLDDPGYRDVDASLFRTFGIFESLKFQLRGEVTNVFNLTNLGTPSTAMNSSTFGEVTGSGGSNRIIQVGGRILF</sequence>
<dbReference type="GO" id="GO:0009279">
    <property type="term" value="C:cell outer membrane"/>
    <property type="evidence" value="ECO:0007669"/>
    <property type="project" value="UniProtKB-SubCell"/>
</dbReference>
<dbReference type="InterPro" id="IPR036942">
    <property type="entry name" value="Beta-barrel_TonB_sf"/>
</dbReference>
<evidence type="ECO:0000313" key="10">
    <source>
        <dbReference type="EMBL" id="GGG71530.1"/>
    </source>
</evidence>
<dbReference type="GO" id="GO:0015344">
    <property type="term" value="F:siderophore uptake transmembrane transporter activity"/>
    <property type="evidence" value="ECO:0007669"/>
    <property type="project" value="TreeGrafter"/>
</dbReference>
<keyword evidence="5 8" id="KW-0732">Signal</keyword>
<evidence type="ECO:0000256" key="4">
    <source>
        <dbReference type="ARBA" id="ARBA00022692"/>
    </source>
</evidence>
<evidence type="ECO:0000256" key="6">
    <source>
        <dbReference type="ARBA" id="ARBA00023136"/>
    </source>
</evidence>
<dbReference type="PANTHER" id="PTHR30069">
    <property type="entry name" value="TONB-DEPENDENT OUTER MEMBRANE RECEPTOR"/>
    <property type="match status" value="1"/>
</dbReference>
<evidence type="ECO:0000313" key="11">
    <source>
        <dbReference type="Proteomes" id="UP000647241"/>
    </source>
</evidence>
<keyword evidence="4" id="KW-0812">Transmembrane</keyword>
<dbReference type="InterPro" id="IPR057601">
    <property type="entry name" value="Oar-like_b-barrel"/>
</dbReference>
<evidence type="ECO:0000256" key="5">
    <source>
        <dbReference type="ARBA" id="ARBA00022729"/>
    </source>
</evidence>
<dbReference type="Proteomes" id="UP000647241">
    <property type="component" value="Unassembled WGS sequence"/>
</dbReference>
<evidence type="ECO:0000256" key="1">
    <source>
        <dbReference type="ARBA" id="ARBA00004571"/>
    </source>
</evidence>
<reference evidence="10" key="1">
    <citation type="journal article" date="2014" name="Int. J. Syst. Evol. Microbiol.">
        <title>Complete genome sequence of Corynebacterium casei LMG S-19264T (=DSM 44701T), isolated from a smear-ripened cheese.</title>
        <authorList>
            <consortium name="US DOE Joint Genome Institute (JGI-PGF)"/>
            <person name="Walter F."/>
            <person name="Albersmeier A."/>
            <person name="Kalinowski J."/>
            <person name="Ruckert C."/>
        </authorList>
    </citation>
    <scope>NUCLEOTIDE SEQUENCE</scope>
    <source>
        <strain evidence="10">CGMCC 1.12997</strain>
    </source>
</reference>
<proteinExistence type="predicted"/>
<keyword evidence="2" id="KW-0813">Transport</keyword>
<gene>
    <name evidence="10" type="primary">oar</name>
    <name evidence="10" type="ORF">GCM10011585_12210</name>
</gene>
<dbReference type="Gene3D" id="2.60.40.1120">
    <property type="entry name" value="Carboxypeptidase-like, regulatory domain"/>
    <property type="match status" value="1"/>
</dbReference>
<evidence type="ECO:0000256" key="7">
    <source>
        <dbReference type="ARBA" id="ARBA00023237"/>
    </source>
</evidence>
<evidence type="ECO:0000259" key="9">
    <source>
        <dbReference type="Pfam" id="PF25183"/>
    </source>
</evidence>
<dbReference type="PANTHER" id="PTHR30069:SF29">
    <property type="entry name" value="HEMOGLOBIN AND HEMOGLOBIN-HAPTOGLOBIN-BINDING PROTEIN 1-RELATED"/>
    <property type="match status" value="1"/>
</dbReference>
<evidence type="ECO:0000256" key="3">
    <source>
        <dbReference type="ARBA" id="ARBA00022452"/>
    </source>
</evidence>
<accession>A0A917M2W2</accession>
<dbReference type="Gene3D" id="2.40.170.20">
    <property type="entry name" value="TonB-dependent receptor, beta-barrel domain"/>
    <property type="match status" value="1"/>
</dbReference>
<dbReference type="GO" id="GO:0044718">
    <property type="term" value="P:siderophore transmembrane transport"/>
    <property type="evidence" value="ECO:0007669"/>
    <property type="project" value="TreeGrafter"/>
</dbReference>
<comment type="subcellular location">
    <subcellularLocation>
        <location evidence="1">Cell outer membrane</location>
        <topology evidence="1">Multi-pass membrane protein</topology>
    </subcellularLocation>
</comment>
<feature type="domain" description="TonB-dependent transporter Oar-like beta-barrel" evidence="9">
    <location>
        <begin position="237"/>
        <end position="1146"/>
    </location>
</feature>
<organism evidence="10 11">
    <name type="scientific">Edaphobacter dinghuensis</name>
    <dbReference type="NCBI Taxonomy" id="1560005"/>
    <lineage>
        <taxon>Bacteria</taxon>
        <taxon>Pseudomonadati</taxon>
        <taxon>Acidobacteriota</taxon>
        <taxon>Terriglobia</taxon>
        <taxon>Terriglobales</taxon>
        <taxon>Acidobacteriaceae</taxon>
        <taxon>Edaphobacter</taxon>
    </lineage>
</organism>
<feature type="chain" id="PRO_5036825811" evidence="8">
    <location>
        <begin position="18"/>
        <end position="1153"/>
    </location>
</feature>
<name>A0A917M2W2_9BACT</name>
<dbReference type="SUPFAM" id="SSF49464">
    <property type="entry name" value="Carboxypeptidase regulatory domain-like"/>
    <property type="match status" value="1"/>
</dbReference>
<comment type="caution">
    <text evidence="10">The sequence shown here is derived from an EMBL/GenBank/DDBJ whole genome shotgun (WGS) entry which is preliminary data.</text>
</comment>
<keyword evidence="11" id="KW-1185">Reference proteome</keyword>
<keyword evidence="3" id="KW-1134">Transmembrane beta strand</keyword>
<keyword evidence="7" id="KW-0998">Cell outer membrane</keyword>
<dbReference type="SUPFAM" id="SSF56935">
    <property type="entry name" value="Porins"/>
    <property type="match status" value="1"/>
</dbReference>